<organism evidence="2">
    <name type="scientific">uncultured Caudovirales phage</name>
    <dbReference type="NCBI Taxonomy" id="2100421"/>
    <lineage>
        <taxon>Viruses</taxon>
        <taxon>Duplodnaviria</taxon>
        <taxon>Heunggongvirae</taxon>
        <taxon>Uroviricota</taxon>
        <taxon>Caudoviricetes</taxon>
        <taxon>Peduoviridae</taxon>
        <taxon>Maltschvirus</taxon>
        <taxon>Maltschvirus maltsch</taxon>
    </lineage>
</organism>
<feature type="non-terminal residue" evidence="2">
    <location>
        <position position="124"/>
    </location>
</feature>
<feature type="compositionally biased region" description="Basic and acidic residues" evidence="1">
    <location>
        <begin position="90"/>
        <end position="106"/>
    </location>
</feature>
<evidence type="ECO:0000256" key="1">
    <source>
        <dbReference type="SAM" id="MobiDB-lite"/>
    </source>
</evidence>
<name>A0A6J5SQ46_9CAUD</name>
<evidence type="ECO:0008006" key="3">
    <source>
        <dbReference type="Google" id="ProtNLM"/>
    </source>
</evidence>
<gene>
    <name evidence="2" type="ORF">UFOVP1473_57</name>
</gene>
<evidence type="ECO:0000313" key="2">
    <source>
        <dbReference type="EMBL" id="CAB4216076.1"/>
    </source>
</evidence>
<dbReference type="EMBL" id="LR797433">
    <property type="protein sequence ID" value="CAB4216076.1"/>
    <property type="molecule type" value="Genomic_DNA"/>
</dbReference>
<proteinExistence type="predicted"/>
<accession>A0A6J5SQ46</accession>
<sequence>MNKSPAFQFYAAEFLADENVVMMSNQEVGCYIKLMAYCWREGSIPSDIPKIGKLCGEDGLVMAQLWLSIGCCFSSASTSDRLIHKRLENEREKQEKYRAERSESGKKGAKAKWNNDLVNHGSAI</sequence>
<feature type="region of interest" description="Disordered" evidence="1">
    <location>
        <begin position="90"/>
        <end position="124"/>
    </location>
</feature>
<reference evidence="2" key="1">
    <citation type="submission" date="2020-05" db="EMBL/GenBank/DDBJ databases">
        <authorList>
            <person name="Chiriac C."/>
            <person name="Salcher M."/>
            <person name="Ghai R."/>
            <person name="Kavagutti S V."/>
        </authorList>
    </citation>
    <scope>NUCLEOTIDE SEQUENCE</scope>
</reference>
<protein>
    <recommendedName>
        <fullName evidence="3">DUF1376 domain-containing protein</fullName>
    </recommendedName>
</protein>